<evidence type="ECO:0000313" key="9">
    <source>
        <dbReference type="Proteomes" id="UP000199611"/>
    </source>
</evidence>
<dbReference type="EMBL" id="FOUU01000010">
    <property type="protein sequence ID" value="SFN01769.1"/>
    <property type="molecule type" value="Genomic_DNA"/>
</dbReference>
<dbReference type="GO" id="GO:0003824">
    <property type="term" value="F:catalytic activity"/>
    <property type="evidence" value="ECO:0007669"/>
    <property type="project" value="InterPro"/>
</dbReference>
<organism evidence="8 9">
    <name type="scientific">Thermodesulforhabdus norvegica</name>
    <dbReference type="NCBI Taxonomy" id="39841"/>
    <lineage>
        <taxon>Bacteria</taxon>
        <taxon>Pseudomonadati</taxon>
        <taxon>Thermodesulfobacteriota</taxon>
        <taxon>Syntrophobacteria</taxon>
        <taxon>Syntrophobacterales</taxon>
        <taxon>Thermodesulforhabdaceae</taxon>
        <taxon>Thermodesulforhabdus</taxon>
    </lineage>
</organism>
<evidence type="ECO:0000259" key="7">
    <source>
        <dbReference type="PROSITE" id="PS51918"/>
    </source>
</evidence>
<evidence type="ECO:0000256" key="5">
    <source>
        <dbReference type="ARBA" id="ARBA00023004"/>
    </source>
</evidence>
<comment type="cofactor">
    <cofactor evidence="1">
        <name>[4Fe-4S] cluster</name>
        <dbReference type="ChEBI" id="CHEBI:49883"/>
    </cofactor>
</comment>
<dbReference type="Proteomes" id="UP000199611">
    <property type="component" value="Unassembled WGS sequence"/>
</dbReference>
<evidence type="ECO:0000256" key="6">
    <source>
        <dbReference type="ARBA" id="ARBA00023014"/>
    </source>
</evidence>
<dbReference type="GO" id="GO:0051539">
    <property type="term" value="F:4 iron, 4 sulfur cluster binding"/>
    <property type="evidence" value="ECO:0007669"/>
    <property type="project" value="UniProtKB-KW"/>
</dbReference>
<evidence type="ECO:0000256" key="3">
    <source>
        <dbReference type="ARBA" id="ARBA00022691"/>
    </source>
</evidence>
<dbReference type="PANTHER" id="PTHR11135">
    <property type="entry name" value="HISTONE ACETYLTRANSFERASE-RELATED"/>
    <property type="match status" value="1"/>
</dbReference>
<dbReference type="InterPro" id="IPR032432">
    <property type="entry name" value="Radical_SAM_C"/>
</dbReference>
<dbReference type="SFLD" id="SFLDG01086">
    <property type="entry name" value="elongater_protein-like"/>
    <property type="match status" value="1"/>
</dbReference>
<dbReference type="PROSITE" id="PS51918">
    <property type="entry name" value="RADICAL_SAM"/>
    <property type="match status" value="1"/>
</dbReference>
<gene>
    <name evidence="8" type="ORF">SAMN05660836_02341</name>
</gene>
<keyword evidence="9" id="KW-1185">Reference proteome</keyword>
<dbReference type="InterPro" id="IPR007197">
    <property type="entry name" value="rSAM"/>
</dbReference>
<evidence type="ECO:0000256" key="1">
    <source>
        <dbReference type="ARBA" id="ARBA00001966"/>
    </source>
</evidence>
<keyword evidence="3" id="KW-0949">S-adenosyl-L-methionine</keyword>
<dbReference type="CDD" id="cd01335">
    <property type="entry name" value="Radical_SAM"/>
    <property type="match status" value="1"/>
</dbReference>
<dbReference type="InterPro" id="IPR006638">
    <property type="entry name" value="Elp3/MiaA/NifB-like_rSAM"/>
</dbReference>
<dbReference type="SMART" id="SM00729">
    <property type="entry name" value="Elp3"/>
    <property type="match status" value="1"/>
</dbReference>
<name>A0A1I4VKW9_9BACT</name>
<reference evidence="8 9" key="1">
    <citation type="submission" date="2016-10" db="EMBL/GenBank/DDBJ databases">
        <authorList>
            <person name="de Groot N.N."/>
        </authorList>
    </citation>
    <scope>NUCLEOTIDE SEQUENCE [LARGE SCALE GENOMIC DNA]</scope>
    <source>
        <strain evidence="8 9">DSM 9990</strain>
    </source>
</reference>
<evidence type="ECO:0000256" key="2">
    <source>
        <dbReference type="ARBA" id="ARBA00022485"/>
    </source>
</evidence>
<accession>A0A1I4VKW9</accession>
<dbReference type="RefSeq" id="WP_093395994.1">
    <property type="nucleotide sequence ID" value="NZ_FOUU01000010.1"/>
</dbReference>
<keyword evidence="4" id="KW-0479">Metal-binding</keyword>
<dbReference type="InterPro" id="IPR039661">
    <property type="entry name" value="ELP3"/>
</dbReference>
<sequence length="322" mass="36541">MRKPYREYKQFLTEKFGCRVHKISLDAGLTCPNRDGTAGTGGCIYCNARGSGTGAHERALSIREQIDNSMEYLRKRFKAEKFLAYFQSFSNTYAPLPRLKSLYEEALSVKDVVGITIGTRPDCVNEEILDYLAFLQKRTYLCLEYGLQSAHDRTLKIINRGHDVATFVKAVDATRRLNIPVCVHVILGLPGETEEDMLETAKFLAGLDIQAIKIHVLYVIKDTVLEQMYLKGQYKCLEREDYVRIAARFLACLPPHVVIQRVTGDPHRNELVAPSWTLEKQKNIAMLVDYMETNNLKQGSWFKKSFASISQALTGVSRNSKS</sequence>
<evidence type="ECO:0000313" key="8">
    <source>
        <dbReference type="EMBL" id="SFN01769.1"/>
    </source>
</evidence>
<keyword evidence="2" id="KW-0004">4Fe-4S</keyword>
<dbReference type="NCBIfam" id="TIGR01212">
    <property type="entry name" value="TIGR01212 family radical SAM protein"/>
    <property type="match status" value="1"/>
</dbReference>
<feature type="domain" description="Radical SAM core" evidence="7">
    <location>
        <begin position="15"/>
        <end position="255"/>
    </location>
</feature>
<dbReference type="PANTHER" id="PTHR11135:SF1">
    <property type="entry name" value="PROTEIN YHCC"/>
    <property type="match status" value="1"/>
</dbReference>
<dbReference type="InterPro" id="IPR058240">
    <property type="entry name" value="rSAM_sf"/>
</dbReference>
<dbReference type="GO" id="GO:0046872">
    <property type="term" value="F:metal ion binding"/>
    <property type="evidence" value="ECO:0007669"/>
    <property type="project" value="UniProtKB-KW"/>
</dbReference>
<dbReference type="Pfam" id="PF16199">
    <property type="entry name" value="Radical_SAM_C"/>
    <property type="match status" value="1"/>
</dbReference>
<dbReference type="SFLD" id="SFLDG01091">
    <property type="entry name" value="uncharacterized_CHP01210-like"/>
    <property type="match status" value="1"/>
</dbReference>
<keyword evidence="6" id="KW-0411">Iron-sulfur</keyword>
<dbReference type="InterPro" id="IPR023404">
    <property type="entry name" value="rSAM_horseshoe"/>
</dbReference>
<evidence type="ECO:0000256" key="4">
    <source>
        <dbReference type="ARBA" id="ARBA00022723"/>
    </source>
</evidence>
<dbReference type="Pfam" id="PF04055">
    <property type="entry name" value="Radical_SAM"/>
    <property type="match status" value="1"/>
</dbReference>
<dbReference type="AlphaFoldDB" id="A0A1I4VKW9"/>
<dbReference type="OrthoDB" id="9801689at2"/>
<dbReference type="SFLD" id="SFLDS00029">
    <property type="entry name" value="Radical_SAM"/>
    <property type="match status" value="1"/>
</dbReference>
<proteinExistence type="predicted"/>
<protein>
    <recommendedName>
        <fullName evidence="7">Radical SAM core domain-containing protein</fullName>
    </recommendedName>
</protein>
<dbReference type="SUPFAM" id="SSF102114">
    <property type="entry name" value="Radical SAM enzymes"/>
    <property type="match status" value="1"/>
</dbReference>
<dbReference type="Gene3D" id="3.80.30.20">
    <property type="entry name" value="tm_1862 like domain"/>
    <property type="match status" value="1"/>
</dbReference>
<keyword evidence="5" id="KW-0408">Iron</keyword>
<dbReference type="InterPro" id="IPR005911">
    <property type="entry name" value="YhcC-like"/>
</dbReference>